<evidence type="ECO:0000259" key="6">
    <source>
        <dbReference type="Pfam" id="PF04542"/>
    </source>
</evidence>
<dbReference type="STRING" id="370438.PTH_1558"/>
<name>A5D207_PELTS</name>
<dbReference type="GO" id="GO:0016987">
    <property type="term" value="F:sigma factor activity"/>
    <property type="evidence" value="ECO:0007669"/>
    <property type="project" value="UniProtKB-KW"/>
</dbReference>
<dbReference type="InterPro" id="IPR036388">
    <property type="entry name" value="WH-like_DNA-bd_sf"/>
</dbReference>
<keyword evidence="3" id="KW-0731">Sigma factor</keyword>
<evidence type="ECO:0000313" key="8">
    <source>
        <dbReference type="EMBL" id="BAF59739.1"/>
    </source>
</evidence>
<dbReference type="SUPFAM" id="SSF88946">
    <property type="entry name" value="Sigma2 domain of RNA polymerase sigma factors"/>
    <property type="match status" value="1"/>
</dbReference>
<dbReference type="NCBIfam" id="TIGR02937">
    <property type="entry name" value="sigma70-ECF"/>
    <property type="match status" value="1"/>
</dbReference>
<evidence type="ECO:0000256" key="3">
    <source>
        <dbReference type="ARBA" id="ARBA00023082"/>
    </source>
</evidence>
<evidence type="ECO:0000313" key="9">
    <source>
        <dbReference type="Proteomes" id="UP000006556"/>
    </source>
</evidence>
<evidence type="ECO:0000256" key="1">
    <source>
        <dbReference type="ARBA" id="ARBA00010641"/>
    </source>
</evidence>
<dbReference type="InterPro" id="IPR039425">
    <property type="entry name" value="RNA_pol_sigma-70-like"/>
</dbReference>
<proteinExistence type="inferred from homology"/>
<dbReference type="InterPro" id="IPR007627">
    <property type="entry name" value="RNA_pol_sigma70_r2"/>
</dbReference>
<dbReference type="HOGENOM" id="CLU_047691_3_1_9"/>
<dbReference type="EMBL" id="AP009389">
    <property type="protein sequence ID" value="BAF59739.1"/>
    <property type="molecule type" value="Genomic_DNA"/>
</dbReference>
<dbReference type="KEGG" id="pth:PTH_1558"/>
<dbReference type="PANTHER" id="PTHR43133:SF8">
    <property type="entry name" value="RNA POLYMERASE SIGMA FACTOR HI_1459-RELATED"/>
    <property type="match status" value="1"/>
</dbReference>
<gene>
    <name evidence="8" type="primary">RpoE</name>
    <name evidence="8" type="ordered locus">PTH_1558</name>
</gene>
<protein>
    <submittedName>
        <fullName evidence="8">DNA-directed RNA polymerase specialized sigma subunit</fullName>
    </submittedName>
</protein>
<keyword evidence="8" id="KW-0240">DNA-directed RNA polymerase</keyword>
<dbReference type="InterPro" id="IPR014284">
    <property type="entry name" value="RNA_pol_sigma-70_dom"/>
</dbReference>
<dbReference type="InterPro" id="IPR013324">
    <property type="entry name" value="RNA_pol_sigma_r3/r4-like"/>
</dbReference>
<dbReference type="GO" id="GO:0003677">
    <property type="term" value="F:DNA binding"/>
    <property type="evidence" value="ECO:0007669"/>
    <property type="project" value="UniProtKB-KW"/>
</dbReference>
<feature type="domain" description="RNA polymerase sigma factor 70 region 4 type 2" evidence="7">
    <location>
        <begin position="118"/>
        <end position="170"/>
    </location>
</feature>
<accession>A5D207</accession>
<keyword evidence="4" id="KW-0238">DNA-binding</keyword>
<evidence type="ECO:0000256" key="4">
    <source>
        <dbReference type="ARBA" id="ARBA00023125"/>
    </source>
</evidence>
<reference evidence="9" key="1">
    <citation type="journal article" date="2008" name="Genome Res.">
        <title>The genome of Pelotomaculum thermopropionicum reveals niche-associated evolution in anaerobic microbiota.</title>
        <authorList>
            <person name="Kosaka T."/>
            <person name="Kato S."/>
            <person name="Shimoyama T."/>
            <person name="Ishii S."/>
            <person name="Abe T."/>
            <person name="Watanabe K."/>
        </authorList>
    </citation>
    <scope>NUCLEOTIDE SEQUENCE [LARGE SCALE GENOMIC DNA]</scope>
    <source>
        <strain evidence="9">DSM 13744 / JCM 10971 / SI</strain>
    </source>
</reference>
<dbReference type="PANTHER" id="PTHR43133">
    <property type="entry name" value="RNA POLYMERASE ECF-TYPE SIGMA FACTO"/>
    <property type="match status" value="1"/>
</dbReference>
<comment type="similarity">
    <text evidence="1">Belongs to the sigma-70 factor family. ECF subfamily.</text>
</comment>
<keyword evidence="9" id="KW-1185">Reference proteome</keyword>
<evidence type="ECO:0000256" key="2">
    <source>
        <dbReference type="ARBA" id="ARBA00023015"/>
    </source>
</evidence>
<dbReference type="Gene3D" id="1.10.1740.10">
    <property type="match status" value="1"/>
</dbReference>
<dbReference type="eggNOG" id="COG1595">
    <property type="taxonomic scope" value="Bacteria"/>
</dbReference>
<sequence length="195" mass="22689">MKVETIVQKLKNGDIQALRLIYELFYKQAFKAAFFITNDAGLAEDAVHEVFLKLLDKADQIEDPSKLEAWLCRTASNTARDIMRHRYRSALFAEARNVYSNNQRISPEATLLINEEKQIVKQYIERLQPEHKIVIYLKYYKDLPVDEISKILGIPVGTVKSRLIRARVELRKIMDPENYLNRHNISSLADRKGVK</sequence>
<dbReference type="Gene3D" id="1.10.10.10">
    <property type="entry name" value="Winged helix-like DNA-binding domain superfamily/Winged helix DNA-binding domain"/>
    <property type="match status" value="1"/>
</dbReference>
<dbReference type="Pfam" id="PF08281">
    <property type="entry name" value="Sigma70_r4_2"/>
    <property type="match status" value="1"/>
</dbReference>
<dbReference type="GO" id="GO:0006352">
    <property type="term" value="P:DNA-templated transcription initiation"/>
    <property type="evidence" value="ECO:0007669"/>
    <property type="project" value="InterPro"/>
</dbReference>
<evidence type="ECO:0000256" key="5">
    <source>
        <dbReference type="ARBA" id="ARBA00023163"/>
    </source>
</evidence>
<dbReference type="InterPro" id="IPR013325">
    <property type="entry name" value="RNA_pol_sigma_r2"/>
</dbReference>
<keyword evidence="2" id="KW-0805">Transcription regulation</keyword>
<keyword evidence="5" id="KW-0804">Transcription</keyword>
<organism evidence="8 9">
    <name type="scientific">Pelotomaculum thermopropionicum (strain DSM 13744 / JCM 10971 / SI)</name>
    <dbReference type="NCBI Taxonomy" id="370438"/>
    <lineage>
        <taxon>Bacteria</taxon>
        <taxon>Bacillati</taxon>
        <taxon>Bacillota</taxon>
        <taxon>Clostridia</taxon>
        <taxon>Eubacteriales</taxon>
        <taxon>Desulfotomaculaceae</taxon>
        <taxon>Pelotomaculum</taxon>
    </lineage>
</organism>
<dbReference type="GO" id="GO:0000428">
    <property type="term" value="C:DNA-directed RNA polymerase complex"/>
    <property type="evidence" value="ECO:0007669"/>
    <property type="project" value="UniProtKB-KW"/>
</dbReference>
<dbReference type="Proteomes" id="UP000006556">
    <property type="component" value="Chromosome"/>
</dbReference>
<feature type="domain" description="RNA polymerase sigma-70 region 2" evidence="6">
    <location>
        <begin position="22"/>
        <end position="87"/>
    </location>
</feature>
<dbReference type="SUPFAM" id="SSF88659">
    <property type="entry name" value="Sigma3 and sigma4 domains of RNA polymerase sigma factors"/>
    <property type="match status" value="1"/>
</dbReference>
<dbReference type="InterPro" id="IPR013249">
    <property type="entry name" value="RNA_pol_sigma70_r4_t2"/>
</dbReference>
<dbReference type="Pfam" id="PF04542">
    <property type="entry name" value="Sigma70_r2"/>
    <property type="match status" value="1"/>
</dbReference>
<dbReference type="CDD" id="cd06171">
    <property type="entry name" value="Sigma70_r4"/>
    <property type="match status" value="1"/>
</dbReference>
<dbReference type="AlphaFoldDB" id="A5D207"/>
<evidence type="ECO:0000259" key="7">
    <source>
        <dbReference type="Pfam" id="PF08281"/>
    </source>
</evidence>